<dbReference type="Proteomes" id="UP001172778">
    <property type="component" value="Unassembled WGS sequence"/>
</dbReference>
<reference evidence="6" key="1">
    <citation type="submission" date="2023-03" db="EMBL/GenBank/DDBJ databases">
        <title>Chitinimonas shenzhenensis gen. nov., sp. nov., a novel member of family Burkholderiaceae isolated from activated sludge collected in Shen Zhen, China.</title>
        <authorList>
            <person name="Wang X."/>
        </authorList>
    </citation>
    <scope>NUCLEOTIDE SEQUENCE</scope>
    <source>
        <strain evidence="6">DQS-5</strain>
    </source>
</reference>
<keyword evidence="3 4" id="KW-0472">Membrane</keyword>
<keyword evidence="2 4" id="KW-1133">Transmembrane helix</keyword>
<dbReference type="InterPro" id="IPR011701">
    <property type="entry name" value="MFS"/>
</dbReference>
<evidence type="ECO:0000313" key="6">
    <source>
        <dbReference type="EMBL" id="MDK2125959.1"/>
    </source>
</evidence>
<dbReference type="PANTHER" id="PTHR23518">
    <property type="entry name" value="C-METHYLTRANSFERASE"/>
    <property type="match status" value="1"/>
</dbReference>
<dbReference type="Pfam" id="PF07690">
    <property type="entry name" value="MFS_1"/>
    <property type="match status" value="2"/>
</dbReference>
<sequence length="393" mass="41214">MSPRKLPPVVIAIGLVSCLNDLASEMVTPLLPLLLAGSANNVALSLGLIEGVAEALSAFLKLWAGRRSDAAGGKRKPFAIAGYAMSNMVRPLMALASGWGMLLLLRSVDRIGKGIRSAPRDAMLADATDETNRGVAFGFHRAMDNAGAVGGALLAAAVLASGQFSLPAVIALSALPGAMALAVLALAVKDVPRFPRRKANSPPITFSGLAPACRGLIALIGLMTLARVAETFVILRAHDLGASSLTCLLLWALFNFTKALAAIVGGRFADRFGNLQTLQLSWLLYVVGFISLGLTESLPVWWLVAALYGLVCGFGEGVERSALCETAQAEQLGTAFGWFYLVMGLVSIPAGLGFGWLWQVFGANLAFGIATLVATLASTLLFIWRLRTPIGAH</sequence>
<evidence type="ECO:0000256" key="1">
    <source>
        <dbReference type="ARBA" id="ARBA00022692"/>
    </source>
</evidence>
<protein>
    <submittedName>
        <fullName evidence="6">MFS transporter</fullName>
    </submittedName>
</protein>
<keyword evidence="1 4" id="KW-0812">Transmembrane</keyword>
<dbReference type="SUPFAM" id="SSF103473">
    <property type="entry name" value="MFS general substrate transporter"/>
    <property type="match status" value="1"/>
</dbReference>
<dbReference type="CDD" id="cd17370">
    <property type="entry name" value="MFS_MJ1317_like"/>
    <property type="match status" value="1"/>
</dbReference>
<dbReference type="InterPro" id="IPR036259">
    <property type="entry name" value="MFS_trans_sf"/>
</dbReference>
<dbReference type="PANTHER" id="PTHR23518:SF2">
    <property type="entry name" value="MAJOR FACILITATOR SUPERFAMILY TRANSPORTER"/>
    <property type="match status" value="1"/>
</dbReference>
<feature type="transmembrane region" description="Helical" evidence="4">
    <location>
        <begin position="209"/>
        <end position="229"/>
    </location>
</feature>
<dbReference type="Gene3D" id="1.20.1250.20">
    <property type="entry name" value="MFS general substrate transporter like domains"/>
    <property type="match status" value="2"/>
</dbReference>
<evidence type="ECO:0000313" key="7">
    <source>
        <dbReference type="Proteomes" id="UP001172778"/>
    </source>
</evidence>
<comment type="caution">
    <text evidence="6">The sequence shown here is derived from an EMBL/GenBank/DDBJ whole genome shotgun (WGS) entry which is preliminary data.</text>
</comment>
<evidence type="ECO:0000259" key="5">
    <source>
        <dbReference type="PROSITE" id="PS50850"/>
    </source>
</evidence>
<dbReference type="EMBL" id="JARRAF010000027">
    <property type="protein sequence ID" value="MDK2125959.1"/>
    <property type="molecule type" value="Genomic_DNA"/>
</dbReference>
<evidence type="ECO:0000256" key="3">
    <source>
        <dbReference type="ARBA" id="ARBA00023136"/>
    </source>
</evidence>
<dbReference type="InterPro" id="IPR020846">
    <property type="entry name" value="MFS_dom"/>
</dbReference>
<accession>A0ABT7E0W1</accession>
<evidence type="ECO:0000256" key="2">
    <source>
        <dbReference type="ARBA" id="ARBA00022989"/>
    </source>
</evidence>
<organism evidence="6 7">
    <name type="scientific">Parachitinimonas caeni</name>
    <dbReference type="NCBI Taxonomy" id="3031301"/>
    <lineage>
        <taxon>Bacteria</taxon>
        <taxon>Pseudomonadati</taxon>
        <taxon>Pseudomonadota</taxon>
        <taxon>Betaproteobacteria</taxon>
        <taxon>Neisseriales</taxon>
        <taxon>Chitinibacteraceae</taxon>
        <taxon>Parachitinimonas</taxon>
    </lineage>
</organism>
<feature type="domain" description="Major facilitator superfamily (MFS) profile" evidence="5">
    <location>
        <begin position="9"/>
        <end position="389"/>
    </location>
</feature>
<feature type="transmembrane region" description="Helical" evidence="4">
    <location>
        <begin position="338"/>
        <end position="359"/>
    </location>
</feature>
<dbReference type="PROSITE" id="PS50850">
    <property type="entry name" value="MFS"/>
    <property type="match status" value="1"/>
</dbReference>
<keyword evidence="7" id="KW-1185">Reference proteome</keyword>
<proteinExistence type="predicted"/>
<evidence type="ECO:0000256" key="4">
    <source>
        <dbReference type="SAM" id="Phobius"/>
    </source>
</evidence>
<feature type="transmembrane region" description="Helical" evidence="4">
    <location>
        <begin position="277"/>
        <end position="294"/>
    </location>
</feature>
<feature type="transmembrane region" description="Helical" evidence="4">
    <location>
        <begin position="365"/>
        <end position="384"/>
    </location>
</feature>
<feature type="transmembrane region" description="Helical" evidence="4">
    <location>
        <begin position="241"/>
        <end position="265"/>
    </location>
</feature>
<gene>
    <name evidence="6" type="ORF">PZA18_18085</name>
</gene>
<feature type="transmembrane region" description="Helical" evidence="4">
    <location>
        <begin position="166"/>
        <end position="188"/>
    </location>
</feature>
<name>A0ABT7E0W1_9NEIS</name>
<dbReference type="RefSeq" id="WP_284102273.1">
    <property type="nucleotide sequence ID" value="NZ_JARRAF010000027.1"/>
</dbReference>
<dbReference type="PROSITE" id="PS51257">
    <property type="entry name" value="PROKAR_LIPOPROTEIN"/>
    <property type="match status" value="1"/>
</dbReference>